<evidence type="ECO:0000313" key="2">
    <source>
        <dbReference type="Proteomes" id="UP000076858"/>
    </source>
</evidence>
<reference evidence="1 2" key="1">
    <citation type="submission" date="2016-03" db="EMBL/GenBank/DDBJ databases">
        <title>EvidentialGene: Evidence-directed Construction of Genes on Genomes.</title>
        <authorList>
            <person name="Gilbert D.G."/>
            <person name="Choi J.-H."/>
            <person name="Mockaitis K."/>
            <person name="Colbourne J."/>
            <person name="Pfrender M."/>
        </authorList>
    </citation>
    <scope>NUCLEOTIDE SEQUENCE [LARGE SCALE GENOMIC DNA]</scope>
    <source>
        <strain evidence="1 2">Xinb3</strain>
        <tissue evidence="1">Complete organism</tissue>
    </source>
</reference>
<dbReference type="Proteomes" id="UP000076858">
    <property type="component" value="Unassembled WGS sequence"/>
</dbReference>
<keyword evidence="2" id="KW-1185">Reference proteome</keyword>
<accession>A0A164HQ06</accession>
<gene>
    <name evidence="1" type="ORF">APZ42_003225</name>
</gene>
<proteinExistence type="predicted"/>
<organism evidence="1 2">
    <name type="scientific">Daphnia magna</name>
    <dbReference type="NCBI Taxonomy" id="35525"/>
    <lineage>
        <taxon>Eukaryota</taxon>
        <taxon>Metazoa</taxon>
        <taxon>Ecdysozoa</taxon>
        <taxon>Arthropoda</taxon>
        <taxon>Crustacea</taxon>
        <taxon>Branchiopoda</taxon>
        <taxon>Diplostraca</taxon>
        <taxon>Cladocera</taxon>
        <taxon>Anomopoda</taxon>
        <taxon>Daphniidae</taxon>
        <taxon>Daphnia</taxon>
    </lineage>
</organism>
<evidence type="ECO:0000313" key="1">
    <source>
        <dbReference type="EMBL" id="KZS00453.1"/>
    </source>
</evidence>
<dbReference type="AlphaFoldDB" id="A0A164HQ06"/>
<dbReference type="EMBL" id="LRGB01009900">
    <property type="protein sequence ID" value="KZS00453.1"/>
    <property type="molecule type" value="Genomic_DNA"/>
</dbReference>
<protein>
    <submittedName>
        <fullName evidence="1">Uncharacterized protein</fullName>
    </submittedName>
</protein>
<comment type="caution">
    <text evidence="1">The sequence shown here is derived from an EMBL/GenBank/DDBJ whole genome shotgun (WGS) entry which is preliminary data.</text>
</comment>
<name>A0A164HQ06_9CRUS</name>
<sequence length="106" mass="11138">MAYGKKPSGIAFEAFKAFNTAGFAVQKGVFLPKGTAPDIADAYAKAFAAVVSAPGFKEKAGDEIGEYRQATGAAAQKMLDVALAIDGEAKGWVKKWLTDKHGVKLD</sequence>